<dbReference type="AlphaFoldDB" id="A0A8H7BJH3"/>
<dbReference type="EMBL" id="JABAYA010000535">
    <property type="protein sequence ID" value="KAF7720573.1"/>
    <property type="molecule type" value="Genomic_DNA"/>
</dbReference>
<evidence type="ECO:0000313" key="2">
    <source>
        <dbReference type="Proteomes" id="UP000605846"/>
    </source>
</evidence>
<reference evidence="1" key="1">
    <citation type="submission" date="2020-01" db="EMBL/GenBank/DDBJ databases">
        <title>Genome Sequencing of Three Apophysomyces-Like Fungal Strains Confirms a Novel Fungal Genus in the Mucoromycota with divergent Burkholderia-like Endosymbiotic Bacteria.</title>
        <authorList>
            <person name="Stajich J.E."/>
            <person name="Macias A.M."/>
            <person name="Carter-House D."/>
            <person name="Lovett B."/>
            <person name="Kasson L.R."/>
            <person name="Berry K."/>
            <person name="Grigoriev I."/>
            <person name="Chang Y."/>
            <person name="Spatafora J."/>
            <person name="Kasson M.T."/>
        </authorList>
    </citation>
    <scope>NUCLEOTIDE SEQUENCE</scope>
    <source>
        <strain evidence="1">NRRL A-21654</strain>
    </source>
</reference>
<keyword evidence="2" id="KW-1185">Reference proteome</keyword>
<name>A0A8H7BJH3_9FUNG</name>
<proteinExistence type="predicted"/>
<feature type="non-terminal residue" evidence="1">
    <location>
        <position position="76"/>
    </location>
</feature>
<sequence>MQDRTATAQISYPQLNTIEQRIYTLVEWLVSSKPAGKHFWSICSIEDQIIKIDNTMQQASVVKQNLHGKTKNTVFV</sequence>
<dbReference type="Proteomes" id="UP000605846">
    <property type="component" value="Unassembled WGS sequence"/>
</dbReference>
<organism evidence="1 2">
    <name type="scientific">Apophysomyces ossiformis</name>
    <dbReference type="NCBI Taxonomy" id="679940"/>
    <lineage>
        <taxon>Eukaryota</taxon>
        <taxon>Fungi</taxon>
        <taxon>Fungi incertae sedis</taxon>
        <taxon>Mucoromycota</taxon>
        <taxon>Mucoromycotina</taxon>
        <taxon>Mucoromycetes</taxon>
        <taxon>Mucorales</taxon>
        <taxon>Mucorineae</taxon>
        <taxon>Mucoraceae</taxon>
        <taxon>Apophysomyces</taxon>
    </lineage>
</organism>
<evidence type="ECO:0000313" key="1">
    <source>
        <dbReference type="EMBL" id="KAF7720573.1"/>
    </source>
</evidence>
<comment type="caution">
    <text evidence="1">The sequence shown here is derived from an EMBL/GenBank/DDBJ whole genome shotgun (WGS) entry which is preliminary data.</text>
</comment>
<accession>A0A8H7BJH3</accession>
<protein>
    <submittedName>
        <fullName evidence="1">Uncharacterized protein</fullName>
    </submittedName>
</protein>
<gene>
    <name evidence="1" type="ORF">EC973_007389</name>
</gene>